<dbReference type="GO" id="GO:0005576">
    <property type="term" value="C:extracellular region"/>
    <property type="evidence" value="ECO:0007669"/>
    <property type="project" value="UniProtKB-SubCell"/>
</dbReference>
<keyword evidence="3" id="KW-0964">Secreted</keyword>
<feature type="domain" description="Ribonuclease A-domain" evidence="9">
    <location>
        <begin position="15"/>
        <end position="133"/>
    </location>
</feature>
<dbReference type="PANTHER" id="PTHR11437:SF10">
    <property type="entry name" value="ANGIOGENIN-RELATED"/>
    <property type="match status" value="1"/>
</dbReference>
<proteinExistence type="inferred from homology"/>
<dbReference type="Gene3D" id="3.10.130.10">
    <property type="entry name" value="Ribonuclease A-like domain"/>
    <property type="match status" value="1"/>
</dbReference>
<dbReference type="Ensembl" id="ENSGMOT00000040387.1">
    <property type="protein sequence ID" value="ENSGMOP00000055531.1"/>
    <property type="gene ID" value="ENSGMOG00000035215.1"/>
</dbReference>
<dbReference type="GO" id="GO:0004519">
    <property type="term" value="F:endonuclease activity"/>
    <property type="evidence" value="ECO:0007669"/>
    <property type="project" value="UniProtKB-KW"/>
</dbReference>
<protein>
    <recommendedName>
        <fullName evidence="9">Ribonuclease A-domain domain-containing protein</fullName>
    </recommendedName>
</protein>
<name>A0A8C5C2D2_GADMO</name>
<evidence type="ECO:0000256" key="3">
    <source>
        <dbReference type="ARBA" id="ARBA00022525"/>
    </source>
</evidence>
<dbReference type="SUPFAM" id="SSF54076">
    <property type="entry name" value="RNase A-like"/>
    <property type="match status" value="1"/>
</dbReference>
<evidence type="ECO:0000313" key="10">
    <source>
        <dbReference type="Ensembl" id="ENSGMOP00000055531.1"/>
    </source>
</evidence>
<evidence type="ECO:0000259" key="9">
    <source>
        <dbReference type="SMART" id="SM00092"/>
    </source>
</evidence>
<dbReference type="GO" id="GO:0004540">
    <property type="term" value="F:RNA nuclease activity"/>
    <property type="evidence" value="ECO:0007669"/>
    <property type="project" value="TreeGrafter"/>
</dbReference>
<comment type="similarity">
    <text evidence="2 8">Belongs to the pancreatic ribonuclease family.</text>
</comment>
<keyword evidence="5 8" id="KW-0255">Endonuclease</keyword>
<dbReference type="GeneTree" id="ENSGT01030000239765"/>
<keyword evidence="11" id="KW-1185">Reference proteome</keyword>
<dbReference type="PROSITE" id="PS00127">
    <property type="entry name" value="RNASE_PANCREATIC"/>
    <property type="match status" value="1"/>
</dbReference>
<dbReference type="AlphaFoldDB" id="A0A8C5C2D2"/>
<dbReference type="GO" id="GO:0016787">
    <property type="term" value="F:hydrolase activity"/>
    <property type="evidence" value="ECO:0007669"/>
    <property type="project" value="UniProtKB-KW"/>
</dbReference>
<keyword evidence="7" id="KW-1015">Disulfide bond</keyword>
<evidence type="ECO:0000256" key="6">
    <source>
        <dbReference type="ARBA" id="ARBA00022801"/>
    </source>
</evidence>
<evidence type="ECO:0000256" key="5">
    <source>
        <dbReference type="ARBA" id="ARBA00022759"/>
    </source>
</evidence>
<evidence type="ECO:0000256" key="8">
    <source>
        <dbReference type="RuleBase" id="RU000651"/>
    </source>
</evidence>
<dbReference type="InterPro" id="IPR001427">
    <property type="entry name" value="RNaseA"/>
</dbReference>
<dbReference type="GO" id="GO:0050830">
    <property type="term" value="P:defense response to Gram-positive bacterium"/>
    <property type="evidence" value="ECO:0007669"/>
    <property type="project" value="TreeGrafter"/>
</dbReference>
<sequence length="144" mass="16399">MNTTKEMGNHFTNGYSNAYQKFKLQHFKEGMRISECDSVIRDRNIFDVATNLCKPTNTFINAPLSQFLALCRGNEAGRITTNNLFTFVMCQLTNGADQPRQPDCQYRGSSPRFAKRLIVDCKERLPVHFVGYKMGVVDFSTIAQ</sequence>
<dbReference type="PANTHER" id="PTHR11437">
    <property type="entry name" value="RIBONUCLEASE"/>
    <property type="match status" value="1"/>
</dbReference>
<accession>A0A8C5C2D2</accession>
<keyword evidence="4 8" id="KW-0540">Nuclease</keyword>
<dbReference type="Proteomes" id="UP000694546">
    <property type="component" value="Chromosome 10"/>
</dbReference>
<dbReference type="Pfam" id="PF00074">
    <property type="entry name" value="RnaseA"/>
    <property type="match status" value="1"/>
</dbReference>
<evidence type="ECO:0000256" key="4">
    <source>
        <dbReference type="ARBA" id="ARBA00022722"/>
    </source>
</evidence>
<dbReference type="GO" id="GO:0050829">
    <property type="term" value="P:defense response to Gram-negative bacterium"/>
    <property type="evidence" value="ECO:0007669"/>
    <property type="project" value="TreeGrafter"/>
</dbReference>
<evidence type="ECO:0000313" key="11">
    <source>
        <dbReference type="Proteomes" id="UP000694546"/>
    </source>
</evidence>
<dbReference type="InterPro" id="IPR036816">
    <property type="entry name" value="RNaseA-like_dom_sf"/>
</dbReference>
<reference evidence="10" key="2">
    <citation type="submission" date="2025-09" db="UniProtKB">
        <authorList>
            <consortium name="Ensembl"/>
        </authorList>
    </citation>
    <scope>IDENTIFICATION</scope>
</reference>
<keyword evidence="6 8" id="KW-0378">Hydrolase</keyword>
<dbReference type="GO" id="GO:0003676">
    <property type="term" value="F:nucleic acid binding"/>
    <property type="evidence" value="ECO:0007669"/>
    <property type="project" value="InterPro"/>
</dbReference>
<evidence type="ECO:0000256" key="2">
    <source>
        <dbReference type="ARBA" id="ARBA00005600"/>
    </source>
</evidence>
<dbReference type="InterPro" id="IPR023412">
    <property type="entry name" value="RNaseA_domain"/>
</dbReference>
<reference evidence="10" key="1">
    <citation type="submission" date="2025-08" db="UniProtKB">
        <authorList>
            <consortium name="Ensembl"/>
        </authorList>
    </citation>
    <scope>IDENTIFICATION</scope>
</reference>
<dbReference type="OMA" id="VGNRYCD"/>
<evidence type="ECO:0000256" key="7">
    <source>
        <dbReference type="ARBA" id="ARBA00023157"/>
    </source>
</evidence>
<dbReference type="GO" id="GO:0001525">
    <property type="term" value="P:angiogenesis"/>
    <property type="evidence" value="ECO:0007669"/>
    <property type="project" value="TreeGrafter"/>
</dbReference>
<evidence type="ECO:0000256" key="1">
    <source>
        <dbReference type="ARBA" id="ARBA00004613"/>
    </source>
</evidence>
<dbReference type="SMART" id="SM00092">
    <property type="entry name" value="RNAse_Pc"/>
    <property type="match status" value="1"/>
</dbReference>
<organism evidence="10 11">
    <name type="scientific">Gadus morhua</name>
    <name type="common">Atlantic cod</name>
    <dbReference type="NCBI Taxonomy" id="8049"/>
    <lineage>
        <taxon>Eukaryota</taxon>
        <taxon>Metazoa</taxon>
        <taxon>Chordata</taxon>
        <taxon>Craniata</taxon>
        <taxon>Vertebrata</taxon>
        <taxon>Euteleostomi</taxon>
        <taxon>Actinopterygii</taxon>
        <taxon>Neopterygii</taxon>
        <taxon>Teleostei</taxon>
        <taxon>Neoteleostei</taxon>
        <taxon>Acanthomorphata</taxon>
        <taxon>Zeiogadaria</taxon>
        <taxon>Gadariae</taxon>
        <taxon>Gadiformes</taxon>
        <taxon>Gadoidei</taxon>
        <taxon>Gadidae</taxon>
        <taxon>Gadus</taxon>
    </lineage>
</organism>
<dbReference type="InterPro" id="IPR023411">
    <property type="entry name" value="RNaseA_AS"/>
</dbReference>
<comment type="subcellular location">
    <subcellularLocation>
        <location evidence="1">Secreted</location>
    </subcellularLocation>
</comment>